<evidence type="ECO:0000256" key="1">
    <source>
        <dbReference type="SAM" id="MobiDB-lite"/>
    </source>
</evidence>
<dbReference type="PROSITE" id="PS00903">
    <property type="entry name" value="CYT_DCMP_DEAMINASES_1"/>
    <property type="match status" value="1"/>
</dbReference>
<dbReference type="RefSeq" id="WP_249493021.1">
    <property type="nucleotide sequence ID" value="NZ_JAMCCK010000061.1"/>
</dbReference>
<dbReference type="Proteomes" id="UP001202052">
    <property type="component" value="Unassembled WGS sequence"/>
</dbReference>
<reference evidence="2 3" key="1">
    <citation type="submission" date="2022-05" db="EMBL/GenBank/DDBJ databases">
        <title>Genome Resource of Streptomyces lavenduligriseus GA1-1, a Strain with Broad-Spectrum Antifungal Activity against Phytopathogenic Fungi.</title>
        <authorList>
            <person name="Qi D."/>
        </authorList>
    </citation>
    <scope>NUCLEOTIDE SEQUENCE [LARGE SCALE GENOMIC DNA]</scope>
    <source>
        <strain evidence="2 3">GA1-1</strain>
    </source>
</reference>
<dbReference type="InterPro" id="IPR016192">
    <property type="entry name" value="APOBEC/CMP_deaminase_Zn-bd"/>
</dbReference>
<name>A0ABT0P5Y0_9ACTN</name>
<accession>A0ABT0P5Y0</accession>
<keyword evidence="3" id="KW-1185">Reference proteome</keyword>
<dbReference type="EMBL" id="JAMCCK010000061">
    <property type="protein sequence ID" value="MCL3998338.1"/>
    <property type="molecule type" value="Genomic_DNA"/>
</dbReference>
<organism evidence="2 3">
    <name type="scientific">Streptomyces lavenduligriseus</name>
    <dbReference type="NCBI Taxonomy" id="67315"/>
    <lineage>
        <taxon>Bacteria</taxon>
        <taxon>Bacillati</taxon>
        <taxon>Actinomycetota</taxon>
        <taxon>Actinomycetes</taxon>
        <taxon>Kitasatosporales</taxon>
        <taxon>Streptomycetaceae</taxon>
        <taxon>Streptomyces</taxon>
    </lineage>
</organism>
<gene>
    <name evidence="2" type="ORF">M4438_33385</name>
</gene>
<proteinExistence type="predicted"/>
<evidence type="ECO:0000313" key="2">
    <source>
        <dbReference type="EMBL" id="MCL3998338.1"/>
    </source>
</evidence>
<dbReference type="Gene3D" id="3.40.140.10">
    <property type="entry name" value="Cytidine Deaminase, domain 2"/>
    <property type="match status" value="1"/>
</dbReference>
<protein>
    <submittedName>
        <fullName evidence="2">Uncharacterized protein</fullName>
    </submittedName>
</protein>
<sequence length="198" mass="21263">MLMLQRARRQDGDDPVAGAEQAREPGLAQTPRRPGEVIQRLEDLTDNEWNGQATTLSADLELNGQLAQELSKFRSGGGLHAEDRLIDRLGELVDQGNLAAGHYQLVININRSPCGTIGGGKGCAERLIDLAQRGLGGSPATHTFAIVIHARHLYGSSSEERAYSQLAVQQMQHAGIHIALDIGHFDTGAAKALSNLET</sequence>
<feature type="region of interest" description="Disordered" evidence="1">
    <location>
        <begin position="1"/>
        <end position="33"/>
    </location>
</feature>
<comment type="caution">
    <text evidence="2">The sequence shown here is derived from an EMBL/GenBank/DDBJ whole genome shotgun (WGS) entry which is preliminary data.</text>
</comment>
<evidence type="ECO:0000313" key="3">
    <source>
        <dbReference type="Proteomes" id="UP001202052"/>
    </source>
</evidence>